<reference evidence="2" key="1">
    <citation type="submission" date="2017-09" db="EMBL/GenBank/DDBJ databases">
        <title>Depth-based differentiation of microbial function through sediment-hosted aquifers and enrichment of novel symbionts in the deep terrestrial subsurface.</title>
        <authorList>
            <person name="Probst A.J."/>
            <person name="Ladd B."/>
            <person name="Jarett J.K."/>
            <person name="Geller-Mcgrath D.E."/>
            <person name="Sieber C.M.K."/>
            <person name="Emerson J.B."/>
            <person name="Anantharaman K."/>
            <person name="Thomas B.C."/>
            <person name="Malmstrom R."/>
            <person name="Stieglmeier M."/>
            <person name="Klingl A."/>
            <person name="Woyke T."/>
            <person name="Ryan C.M."/>
            <person name="Banfield J.F."/>
        </authorList>
    </citation>
    <scope>NUCLEOTIDE SEQUENCE [LARGE SCALE GENOMIC DNA]</scope>
</reference>
<evidence type="ECO:0000313" key="1">
    <source>
        <dbReference type="EMBL" id="PIR94208.1"/>
    </source>
</evidence>
<sequence length="181" mass="20725">MTGKLTQIRDLRWEEVFLFWYQNEGHNENWQNLARDRGFASWADWRLQSYAQPFDCPGADWALYRIENPAEFFSSCFGGPFRTWVDKYYDGQPTKTFSELINNPELIQKEAVQKMQTDFPVGSVICCLEVGAEIFVIEGMHRACALALMYKNGHELSQPITIAIGQSKLTTLPIVGKNTSS</sequence>
<dbReference type="Proteomes" id="UP000229901">
    <property type="component" value="Unassembled WGS sequence"/>
</dbReference>
<evidence type="ECO:0000313" key="2">
    <source>
        <dbReference type="Proteomes" id="UP000229901"/>
    </source>
</evidence>
<accession>A0A2H0V556</accession>
<proteinExistence type="predicted"/>
<comment type="caution">
    <text evidence="1">The sequence shown here is derived from an EMBL/GenBank/DDBJ whole genome shotgun (WGS) entry which is preliminary data.</text>
</comment>
<dbReference type="EMBL" id="PFAP01000013">
    <property type="protein sequence ID" value="PIR94208.1"/>
    <property type="molecule type" value="Genomic_DNA"/>
</dbReference>
<protein>
    <submittedName>
        <fullName evidence="1">Uncharacterized protein</fullName>
    </submittedName>
</protein>
<gene>
    <name evidence="1" type="ORF">COT97_02485</name>
</gene>
<name>A0A2H0V556_9BACT</name>
<dbReference type="AlphaFoldDB" id="A0A2H0V556"/>
<organism evidence="1 2">
    <name type="scientific">Candidatus Falkowbacteria bacterium CG10_big_fil_rev_8_21_14_0_10_39_11</name>
    <dbReference type="NCBI Taxonomy" id="1974565"/>
    <lineage>
        <taxon>Bacteria</taxon>
        <taxon>Candidatus Falkowiibacteriota</taxon>
    </lineage>
</organism>